<dbReference type="InterPro" id="IPR002347">
    <property type="entry name" value="SDR_fam"/>
</dbReference>
<accession>A0ABS8DAY2</accession>
<organism evidence="4 5">
    <name type="scientific">Leeia speluncae</name>
    <dbReference type="NCBI Taxonomy" id="2884804"/>
    <lineage>
        <taxon>Bacteria</taxon>
        <taxon>Pseudomonadati</taxon>
        <taxon>Pseudomonadota</taxon>
        <taxon>Betaproteobacteria</taxon>
        <taxon>Neisseriales</taxon>
        <taxon>Leeiaceae</taxon>
        <taxon>Leeia</taxon>
    </lineage>
</organism>
<keyword evidence="2" id="KW-0560">Oxidoreductase</keyword>
<dbReference type="RefSeq" id="WP_227181988.1">
    <property type="nucleotide sequence ID" value="NZ_JAJBZT010000012.1"/>
</dbReference>
<proteinExistence type="inferred from homology"/>
<comment type="similarity">
    <text evidence="1">Belongs to the short-chain dehydrogenases/reductases (SDR) family.</text>
</comment>
<dbReference type="Gene3D" id="3.40.50.720">
    <property type="entry name" value="NAD(P)-binding Rossmann-like Domain"/>
    <property type="match status" value="1"/>
</dbReference>
<dbReference type="Pfam" id="PF13561">
    <property type="entry name" value="adh_short_C2"/>
    <property type="match status" value="1"/>
</dbReference>
<evidence type="ECO:0000256" key="1">
    <source>
        <dbReference type="ARBA" id="ARBA00006484"/>
    </source>
</evidence>
<keyword evidence="3" id="KW-0520">NAD</keyword>
<dbReference type="EMBL" id="JAJBZT010000012">
    <property type="protein sequence ID" value="MCB6185158.1"/>
    <property type="molecule type" value="Genomic_DNA"/>
</dbReference>
<dbReference type="InterPro" id="IPR051122">
    <property type="entry name" value="SDR_DHRS6-like"/>
</dbReference>
<dbReference type="PRINTS" id="PR00080">
    <property type="entry name" value="SDRFAMILY"/>
</dbReference>
<keyword evidence="5" id="KW-1185">Reference proteome</keyword>
<protein>
    <submittedName>
        <fullName evidence="4">SDR family oxidoreductase</fullName>
    </submittedName>
</protein>
<dbReference type="PROSITE" id="PS00061">
    <property type="entry name" value="ADH_SHORT"/>
    <property type="match status" value="1"/>
</dbReference>
<evidence type="ECO:0000256" key="3">
    <source>
        <dbReference type="ARBA" id="ARBA00023027"/>
    </source>
</evidence>
<dbReference type="InterPro" id="IPR020904">
    <property type="entry name" value="Sc_DH/Rdtase_CS"/>
</dbReference>
<sequence length="251" mass="26942">MKKRLSGKRALVTAAGQGIGRAVVEAFLDEGAIVVATDLDIQSLQSLESNRNLHIKQLDVTNHSDISNVVTEFEFFDILFNCAGMVHVGNILDSTENELDVAFNINVKSQYRLLKSVLPGMLEKGCGSIINVASIVSSVKSAPNRFVYTCTKAAVVGLTKAVAADFVSKGIRCNAICPGTIATPSLDERIKDQATLLGVSELDVQKSFMDRQPMKRLGTPQEVAALSVYLASDESSFTTGTVQIIDGGWSN</sequence>
<dbReference type="PANTHER" id="PTHR43477:SF4">
    <property type="entry name" value="DEHYDROGENASE_REDUCTASE SDR FAMILY MEMBER 6"/>
    <property type="match status" value="1"/>
</dbReference>
<dbReference type="Proteomes" id="UP001165395">
    <property type="component" value="Unassembled WGS sequence"/>
</dbReference>
<dbReference type="SUPFAM" id="SSF51735">
    <property type="entry name" value="NAD(P)-binding Rossmann-fold domains"/>
    <property type="match status" value="1"/>
</dbReference>
<comment type="caution">
    <text evidence="4">The sequence shown here is derived from an EMBL/GenBank/DDBJ whole genome shotgun (WGS) entry which is preliminary data.</text>
</comment>
<dbReference type="PRINTS" id="PR00081">
    <property type="entry name" value="GDHRDH"/>
</dbReference>
<dbReference type="InterPro" id="IPR036291">
    <property type="entry name" value="NAD(P)-bd_dom_sf"/>
</dbReference>
<evidence type="ECO:0000313" key="4">
    <source>
        <dbReference type="EMBL" id="MCB6185158.1"/>
    </source>
</evidence>
<reference evidence="4" key="1">
    <citation type="submission" date="2021-10" db="EMBL/GenBank/DDBJ databases">
        <title>The complete genome sequence of Leeia sp. TBRC 13508.</title>
        <authorList>
            <person name="Charoenyingcharoen P."/>
            <person name="Yukphan P."/>
        </authorList>
    </citation>
    <scope>NUCLEOTIDE SEQUENCE</scope>
    <source>
        <strain evidence="4">TBRC 13508</strain>
    </source>
</reference>
<name>A0ABS8DAY2_9NEIS</name>
<evidence type="ECO:0000256" key="2">
    <source>
        <dbReference type="ARBA" id="ARBA00023002"/>
    </source>
</evidence>
<gene>
    <name evidence="4" type="ORF">LIN78_16545</name>
</gene>
<dbReference type="PANTHER" id="PTHR43477">
    <property type="entry name" value="DIHYDROANTICAPSIN 7-DEHYDROGENASE"/>
    <property type="match status" value="1"/>
</dbReference>
<evidence type="ECO:0000313" key="5">
    <source>
        <dbReference type="Proteomes" id="UP001165395"/>
    </source>
</evidence>